<keyword evidence="5" id="KW-1185">Reference proteome</keyword>
<comment type="similarity">
    <text evidence="1">Belongs to the GST superfamily.</text>
</comment>
<dbReference type="InterPro" id="IPR004046">
    <property type="entry name" value="GST_C"/>
</dbReference>
<evidence type="ECO:0000256" key="1">
    <source>
        <dbReference type="RuleBase" id="RU003494"/>
    </source>
</evidence>
<reference evidence="4 5" key="1">
    <citation type="submission" date="2023-01" db="EMBL/GenBank/DDBJ databases">
        <title>Minimal conservation of predation-associated metabolite biosynthetic gene clusters underscores biosynthetic potential of Myxococcota including descriptions for ten novel species: Archangium lansinium sp. nov., Myxococcus landrumus sp. nov., Nannocystis bai.</title>
        <authorList>
            <person name="Ahearne A."/>
            <person name="Stevens C."/>
            <person name="Dowd S."/>
        </authorList>
    </citation>
    <scope>NUCLEOTIDE SEQUENCE [LARGE SCALE GENOMIC DNA]</scope>
    <source>
        <strain evidence="4 5">WIWO2</strain>
    </source>
</reference>
<accession>A0ABT5C6S4</accession>
<evidence type="ECO:0000313" key="4">
    <source>
        <dbReference type="EMBL" id="MDC0682121.1"/>
    </source>
</evidence>
<dbReference type="Proteomes" id="UP001217485">
    <property type="component" value="Unassembled WGS sequence"/>
</dbReference>
<evidence type="ECO:0000313" key="5">
    <source>
        <dbReference type="Proteomes" id="UP001217485"/>
    </source>
</evidence>
<comment type="caution">
    <text evidence="4">The sequence shown here is derived from an EMBL/GenBank/DDBJ whole genome shotgun (WGS) entry which is preliminary data.</text>
</comment>
<feature type="domain" description="GST N-terminal" evidence="2">
    <location>
        <begin position="17"/>
        <end position="98"/>
    </location>
</feature>
<dbReference type="Pfam" id="PF02798">
    <property type="entry name" value="GST_N"/>
    <property type="match status" value="1"/>
</dbReference>
<dbReference type="SFLD" id="SFLDG00358">
    <property type="entry name" value="Main_(cytGST)"/>
    <property type="match status" value="1"/>
</dbReference>
<dbReference type="Gene3D" id="3.40.30.10">
    <property type="entry name" value="Glutaredoxin"/>
    <property type="match status" value="1"/>
</dbReference>
<dbReference type="RefSeq" id="WP_272099717.1">
    <property type="nucleotide sequence ID" value="NZ_JAQNDK010000003.1"/>
</dbReference>
<dbReference type="PANTHER" id="PTHR44051:SF8">
    <property type="entry name" value="GLUTATHIONE S-TRANSFERASE GSTA"/>
    <property type="match status" value="1"/>
</dbReference>
<dbReference type="Gene3D" id="1.20.1050.10">
    <property type="match status" value="1"/>
</dbReference>
<dbReference type="CDD" id="cd03207">
    <property type="entry name" value="GST_C_8"/>
    <property type="match status" value="1"/>
</dbReference>
<evidence type="ECO:0000259" key="2">
    <source>
        <dbReference type="PROSITE" id="PS50404"/>
    </source>
</evidence>
<name>A0ABT5C6S4_9BACT</name>
<dbReference type="Pfam" id="PF00043">
    <property type="entry name" value="GST_C"/>
    <property type="match status" value="1"/>
</dbReference>
<gene>
    <name evidence="4" type="ORF">POL72_30585</name>
</gene>
<dbReference type="CDD" id="cd03046">
    <property type="entry name" value="GST_N_GTT1_like"/>
    <property type="match status" value="1"/>
</dbReference>
<feature type="domain" description="GST C-terminal" evidence="3">
    <location>
        <begin position="99"/>
        <end position="223"/>
    </location>
</feature>
<evidence type="ECO:0000259" key="3">
    <source>
        <dbReference type="PROSITE" id="PS50405"/>
    </source>
</evidence>
<dbReference type="SFLD" id="SFLDS00019">
    <property type="entry name" value="Glutathione_Transferase_(cytos"/>
    <property type="match status" value="1"/>
</dbReference>
<protein>
    <submittedName>
        <fullName evidence="4">Glutathione S-transferase family protein</fullName>
    </submittedName>
</protein>
<sequence>MEAHDAPTARPITLYGFGKVPSVVIGLTRDLRILWALEELGLPYEVHGLDQPKGELNEGHFARISPFNQVPVIEDDGFVIAESGAILLHLAERAGELSDLRKRAEVTRWTFAALTTVEPPIAQIVLLDLKAKFGKTAGADLRPELCAWAQRCLGALDRWLDGKQFVTGDDFTVADIAMTTVLRQAWRADLLGDHPHVRRYRELCEARPAWARALAGYEQRLGVAAGAARTMSA</sequence>
<dbReference type="InterPro" id="IPR040079">
    <property type="entry name" value="Glutathione_S-Trfase"/>
</dbReference>
<dbReference type="InterPro" id="IPR004045">
    <property type="entry name" value="Glutathione_S-Trfase_N"/>
</dbReference>
<dbReference type="InterPro" id="IPR036282">
    <property type="entry name" value="Glutathione-S-Trfase_C_sf"/>
</dbReference>
<dbReference type="InterPro" id="IPR036249">
    <property type="entry name" value="Thioredoxin-like_sf"/>
</dbReference>
<dbReference type="InterPro" id="IPR010987">
    <property type="entry name" value="Glutathione-S-Trfase_C-like"/>
</dbReference>
<dbReference type="SUPFAM" id="SSF52833">
    <property type="entry name" value="Thioredoxin-like"/>
    <property type="match status" value="1"/>
</dbReference>
<dbReference type="PANTHER" id="PTHR44051">
    <property type="entry name" value="GLUTATHIONE S-TRANSFERASE-RELATED"/>
    <property type="match status" value="1"/>
</dbReference>
<dbReference type="EMBL" id="JAQNDK010000003">
    <property type="protein sequence ID" value="MDC0682121.1"/>
    <property type="molecule type" value="Genomic_DNA"/>
</dbReference>
<proteinExistence type="inferred from homology"/>
<dbReference type="SUPFAM" id="SSF47616">
    <property type="entry name" value="GST C-terminal domain-like"/>
    <property type="match status" value="1"/>
</dbReference>
<dbReference type="PROSITE" id="PS50405">
    <property type="entry name" value="GST_CTER"/>
    <property type="match status" value="1"/>
</dbReference>
<organism evidence="4 5">
    <name type="scientific">Sorangium atrum</name>
    <dbReference type="NCBI Taxonomy" id="2995308"/>
    <lineage>
        <taxon>Bacteria</taxon>
        <taxon>Pseudomonadati</taxon>
        <taxon>Myxococcota</taxon>
        <taxon>Polyangia</taxon>
        <taxon>Polyangiales</taxon>
        <taxon>Polyangiaceae</taxon>
        <taxon>Sorangium</taxon>
    </lineage>
</organism>
<dbReference type="PROSITE" id="PS50404">
    <property type="entry name" value="GST_NTER"/>
    <property type="match status" value="1"/>
</dbReference>